<gene>
    <name evidence="2" type="ORF">CAEBREN_08508</name>
</gene>
<feature type="region of interest" description="Disordered" evidence="1">
    <location>
        <begin position="79"/>
        <end position="98"/>
    </location>
</feature>
<keyword evidence="3" id="KW-1185">Reference proteome</keyword>
<accession>G0MH00</accession>
<reference evidence="3" key="1">
    <citation type="submission" date="2011-07" db="EMBL/GenBank/DDBJ databases">
        <authorList>
            <consortium name="Caenorhabditis brenneri Sequencing and Analysis Consortium"/>
            <person name="Wilson R.K."/>
        </authorList>
    </citation>
    <scope>NUCLEOTIDE SEQUENCE [LARGE SCALE GENOMIC DNA]</scope>
    <source>
        <strain evidence="3">PB2801</strain>
    </source>
</reference>
<evidence type="ECO:0000256" key="1">
    <source>
        <dbReference type="SAM" id="MobiDB-lite"/>
    </source>
</evidence>
<dbReference type="eggNOG" id="ENOG502TKIZ">
    <property type="taxonomic scope" value="Eukaryota"/>
</dbReference>
<dbReference type="InParanoid" id="G0MH00"/>
<evidence type="ECO:0000313" key="2">
    <source>
        <dbReference type="EMBL" id="EGT57874.1"/>
    </source>
</evidence>
<organism evidence="3">
    <name type="scientific">Caenorhabditis brenneri</name>
    <name type="common">Nematode worm</name>
    <dbReference type="NCBI Taxonomy" id="135651"/>
    <lineage>
        <taxon>Eukaryota</taxon>
        <taxon>Metazoa</taxon>
        <taxon>Ecdysozoa</taxon>
        <taxon>Nematoda</taxon>
        <taxon>Chromadorea</taxon>
        <taxon>Rhabditida</taxon>
        <taxon>Rhabditina</taxon>
        <taxon>Rhabditomorpha</taxon>
        <taxon>Rhabditoidea</taxon>
        <taxon>Rhabditidae</taxon>
        <taxon>Peloderinae</taxon>
        <taxon>Caenorhabditis</taxon>
    </lineage>
</organism>
<dbReference type="HOGENOM" id="CLU_934578_0_0_1"/>
<dbReference type="EMBL" id="GL379794">
    <property type="protein sequence ID" value="EGT57874.1"/>
    <property type="molecule type" value="Genomic_DNA"/>
</dbReference>
<name>G0MH00_CAEBE</name>
<dbReference type="Proteomes" id="UP000008068">
    <property type="component" value="Unassembled WGS sequence"/>
</dbReference>
<evidence type="ECO:0000313" key="3">
    <source>
        <dbReference type="Proteomes" id="UP000008068"/>
    </source>
</evidence>
<protein>
    <submittedName>
        <fullName evidence="2">Uncharacterized protein</fullName>
    </submittedName>
</protein>
<proteinExistence type="predicted"/>
<sequence length="298" mass="35083">MSYQENDSLRKELEEMRERKEFYKSETARLRSDRNYWYDETKRISSNSKCIEDQLKRNNSLLHQEIRELKNTISDLKNNTKDDLEREEGELDDSDNDEKDIQASICGLNKDNIGRGRSKGIVIKVQKEDRYPDPTIISQSHIYCPTMGLLHANNRKNEFMEVKNSINSYKAVDWHGVRMSQIQTSSNADFEATIDFHHCQIQQKEGEYFVMHETLNKVTMGKRFYDRLDSENWMRKVDSPPGRQKTRIRAKVNLVENYLEAFKENRKASIFRIKELVTVVDCHSGSLLPVVELTTFRN</sequence>
<dbReference type="AlphaFoldDB" id="G0MH00"/>
<feature type="compositionally biased region" description="Acidic residues" evidence="1">
    <location>
        <begin position="85"/>
        <end position="98"/>
    </location>
</feature>